<name>A0A061AS92_CYBFA</name>
<sequence>MRVKTPHKMDADELRRIESLAQMPKRPSINDAAEYARSSGATLIGSTPLASPGPNKSGNSSDSNEDGSEPQVKLLKRATEEDVYELRSKVRVKKRYQEDGVPKSNLSDVRFKDAQSLLDGEESAQNPFRGFYVLFWLGVAVRSLNSIVNYYLEYGFSSQIVEILARDLIWIGLTDLAMYLCTYFVFAVHYLVKRGVISWDKSGWIFVSLFELWFVMFFMAYAQSKNYPWVGKIFLFLHSLVLLMKMHSYAFYNGYLWNIHYELTFSENALKKNTFEPHVEELLQKSIKFCKFEISSQSKSTEFPRNITLKNFFTYTMFPTVVYQIDYPRTERVRFRYLTSKICAVFGVIMLMVVLAQHSMYPIAMRAIALRELPLLERVWYYPKLLLDLVPPFLLMYILVFYLIWDAILNAIAELTCFGDREFYGPWWNCVSWDEFARLWNVPVHKFLLRHVYHSSISAFNCSKGTATVLTFLISSIVHELSMYVLFNKLRGYLLLLQMFQLPLAALSKTKWMREKKTLGNVIFWFGIATGPSLMCTLYLTF</sequence>
<dbReference type="EMBL" id="LK052890">
    <property type="protein sequence ID" value="CDR40446.1"/>
    <property type="molecule type" value="Genomic_DNA"/>
</dbReference>
<evidence type="ECO:0000256" key="9">
    <source>
        <dbReference type="ARBA" id="ARBA00023568"/>
    </source>
</evidence>
<dbReference type="AlphaFoldDB" id="A0A061AS92"/>
<keyword evidence="6 13" id="KW-1133">Transmembrane helix</keyword>
<evidence type="ECO:0000256" key="11">
    <source>
        <dbReference type="PIRSR" id="PIRSR000439-1"/>
    </source>
</evidence>
<evidence type="ECO:0000256" key="2">
    <source>
        <dbReference type="ARBA" id="ARBA00009010"/>
    </source>
</evidence>
<keyword evidence="7 10" id="KW-0472">Membrane</keyword>
<dbReference type="PANTHER" id="PTHR10408">
    <property type="entry name" value="STEROL O-ACYLTRANSFERASE"/>
    <property type="match status" value="1"/>
</dbReference>
<feature type="transmembrane region" description="Helical" evidence="13">
    <location>
        <begin position="204"/>
        <end position="221"/>
    </location>
</feature>
<dbReference type="GO" id="GO:0005789">
    <property type="term" value="C:endoplasmic reticulum membrane"/>
    <property type="evidence" value="ECO:0007669"/>
    <property type="project" value="UniProtKB-SubCell"/>
</dbReference>
<organism evidence="14">
    <name type="scientific">Cyberlindnera fabianii</name>
    <name type="common">Yeast</name>
    <name type="synonym">Hansenula fabianii</name>
    <dbReference type="NCBI Taxonomy" id="36022"/>
    <lineage>
        <taxon>Eukaryota</taxon>
        <taxon>Fungi</taxon>
        <taxon>Dikarya</taxon>
        <taxon>Ascomycota</taxon>
        <taxon>Saccharomycotina</taxon>
        <taxon>Saccharomycetes</taxon>
        <taxon>Phaffomycetales</taxon>
        <taxon>Phaffomycetaceae</taxon>
        <taxon>Cyberlindnera</taxon>
    </lineage>
</organism>
<evidence type="ECO:0000256" key="4">
    <source>
        <dbReference type="ARBA" id="ARBA00022692"/>
    </source>
</evidence>
<feature type="transmembrane region" description="Helical" evidence="13">
    <location>
        <begin position="131"/>
        <end position="148"/>
    </location>
</feature>
<dbReference type="VEuPathDB" id="FungiDB:BON22_2242"/>
<evidence type="ECO:0000313" key="14">
    <source>
        <dbReference type="EMBL" id="CDR40446.1"/>
    </source>
</evidence>
<dbReference type="InterPro" id="IPR004299">
    <property type="entry name" value="MBOAT_fam"/>
</dbReference>
<protein>
    <recommendedName>
        <fullName evidence="10">O-acyltransferase</fullName>
    </recommendedName>
</protein>
<evidence type="ECO:0000256" key="3">
    <source>
        <dbReference type="ARBA" id="ARBA00022679"/>
    </source>
</evidence>
<evidence type="ECO:0000256" key="5">
    <source>
        <dbReference type="ARBA" id="ARBA00022824"/>
    </source>
</evidence>
<comment type="subcellular location">
    <subcellularLocation>
        <location evidence="1 10">Endoplasmic reticulum membrane</location>
        <topology evidence="1 10">Multi-pass membrane protein</topology>
    </subcellularLocation>
</comment>
<evidence type="ECO:0000256" key="6">
    <source>
        <dbReference type="ARBA" id="ARBA00022989"/>
    </source>
</evidence>
<dbReference type="GO" id="GO:0034737">
    <property type="term" value="F:ergosterol O-acyltransferase activity"/>
    <property type="evidence" value="ECO:0007669"/>
    <property type="project" value="TreeGrafter"/>
</dbReference>
<dbReference type="InterPro" id="IPR014371">
    <property type="entry name" value="Oat_ACAT_DAG_ARE"/>
</dbReference>
<keyword evidence="8 10" id="KW-0012">Acyltransferase</keyword>
<feature type="active site" evidence="11">
    <location>
        <position position="479"/>
    </location>
</feature>
<dbReference type="PIRSF" id="PIRSF000439">
    <property type="entry name" value="Oat_ACAT_DAG_ARE"/>
    <property type="match status" value="1"/>
</dbReference>
<feature type="transmembrane region" description="Helical" evidence="13">
    <location>
        <begin position="385"/>
        <end position="405"/>
    </location>
</feature>
<keyword evidence="4 13" id="KW-0812">Transmembrane</keyword>
<feature type="transmembrane region" description="Helical" evidence="13">
    <location>
        <begin position="522"/>
        <end position="540"/>
    </location>
</feature>
<comment type="similarity">
    <text evidence="2 10">Belongs to the membrane-bound acyltransferase family. Sterol o-acyltransferase subfamily.</text>
</comment>
<keyword evidence="3 10" id="KW-0808">Transferase</keyword>
<evidence type="ECO:0000256" key="10">
    <source>
        <dbReference type="PIRNR" id="PIRNR000439"/>
    </source>
</evidence>
<proteinExistence type="inferred from homology"/>
<keyword evidence="5 10" id="KW-0256">Endoplasmic reticulum</keyword>
<gene>
    <name evidence="14" type="ORF">CYFA0S_05e00606g</name>
</gene>
<dbReference type="PhylomeDB" id="A0A061AS92"/>
<comment type="function">
    <text evidence="9">Sterol O-acyltransferase that catalyzes the formation of stery esters.</text>
</comment>
<feature type="compositionally biased region" description="Basic and acidic residues" evidence="12">
    <location>
        <begin position="7"/>
        <end position="18"/>
    </location>
</feature>
<feature type="transmembrane region" description="Helical" evidence="13">
    <location>
        <begin position="227"/>
        <end position="244"/>
    </location>
</feature>
<evidence type="ECO:0000256" key="8">
    <source>
        <dbReference type="ARBA" id="ARBA00023315"/>
    </source>
</evidence>
<dbReference type="Pfam" id="PF03062">
    <property type="entry name" value="MBOAT"/>
    <property type="match status" value="1"/>
</dbReference>
<evidence type="ECO:0000256" key="7">
    <source>
        <dbReference type="ARBA" id="ARBA00023136"/>
    </source>
</evidence>
<feature type="region of interest" description="Disordered" evidence="12">
    <location>
        <begin position="1"/>
        <end position="73"/>
    </location>
</feature>
<feature type="transmembrane region" description="Helical" evidence="13">
    <location>
        <begin position="168"/>
        <end position="192"/>
    </location>
</feature>
<dbReference type="OrthoDB" id="10039049at2759"/>
<feature type="compositionally biased region" description="Polar residues" evidence="12">
    <location>
        <begin position="39"/>
        <end position="49"/>
    </location>
</feature>
<evidence type="ECO:0000256" key="1">
    <source>
        <dbReference type="ARBA" id="ARBA00004477"/>
    </source>
</evidence>
<evidence type="ECO:0000256" key="12">
    <source>
        <dbReference type="SAM" id="MobiDB-lite"/>
    </source>
</evidence>
<evidence type="ECO:0000256" key="13">
    <source>
        <dbReference type="SAM" id="Phobius"/>
    </source>
</evidence>
<dbReference type="PANTHER" id="PTHR10408:SF23">
    <property type="entry name" value="STEROL O-ACYLTRANSFERASE 1-RELATED"/>
    <property type="match status" value="1"/>
</dbReference>
<reference evidence="14" key="1">
    <citation type="journal article" date="2014" name="Genome Announc.">
        <title>Genome sequence of the yeast Cyberlindnera fabianii (Hansenula fabianii).</title>
        <authorList>
            <person name="Freel K.C."/>
            <person name="Sarilar V."/>
            <person name="Neuveglise C."/>
            <person name="Devillers H."/>
            <person name="Friedrich A."/>
            <person name="Schacherer J."/>
        </authorList>
    </citation>
    <scope>NUCLEOTIDE SEQUENCE</scope>
    <source>
        <strain evidence="14">YJS4271</strain>
    </source>
</reference>
<dbReference type="GO" id="GO:0008204">
    <property type="term" value="P:ergosterol metabolic process"/>
    <property type="evidence" value="ECO:0007669"/>
    <property type="project" value="TreeGrafter"/>
</dbReference>
<accession>A0A061AS92</accession>
<feature type="transmembrane region" description="Helical" evidence="13">
    <location>
        <begin position="342"/>
        <end position="365"/>
    </location>
</feature>